<evidence type="ECO:0000259" key="6">
    <source>
        <dbReference type="Pfam" id="PF03828"/>
    </source>
</evidence>
<feature type="region of interest" description="Disordered" evidence="5">
    <location>
        <begin position="1"/>
        <end position="140"/>
    </location>
</feature>
<evidence type="ECO:0000256" key="5">
    <source>
        <dbReference type="SAM" id="MobiDB-lite"/>
    </source>
</evidence>
<comment type="similarity">
    <text evidence="1">Belongs to the DNA polymerase type-B-like family.</text>
</comment>
<evidence type="ECO:0000313" key="9">
    <source>
        <dbReference type="Proteomes" id="UP001201163"/>
    </source>
</evidence>
<dbReference type="GO" id="GO:0003729">
    <property type="term" value="F:mRNA binding"/>
    <property type="evidence" value="ECO:0007669"/>
    <property type="project" value="TreeGrafter"/>
</dbReference>
<evidence type="ECO:0000256" key="4">
    <source>
        <dbReference type="ARBA" id="ARBA00022842"/>
    </source>
</evidence>
<dbReference type="AlphaFoldDB" id="A0AAD4QI17"/>
<dbReference type="GO" id="GO:1990817">
    <property type="term" value="F:poly(A) RNA polymerase activity"/>
    <property type="evidence" value="ECO:0007669"/>
    <property type="project" value="UniProtKB-EC"/>
</dbReference>
<dbReference type="Pfam" id="PF03828">
    <property type="entry name" value="PAP_assoc"/>
    <property type="match status" value="1"/>
</dbReference>
<proteinExistence type="inferred from homology"/>
<protein>
    <recommendedName>
        <fullName evidence="2">polynucleotide adenylyltransferase</fullName>
        <ecNumber evidence="2">2.7.7.19</ecNumber>
    </recommendedName>
</protein>
<dbReference type="EC" id="2.7.7.19" evidence="2"/>
<feature type="region of interest" description="Disordered" evidence="5">
    <location>
        <begin position="511"/>
        <end position="636"/>
    </location>
</feature>
<accession>A0AAD4QI17</accession>
<dbReference type="GO" id="GO:0005730">
    <property type="term" value="C:nucleolus"/>
    <property type="evidence" value="ECO:0007669"/>
    <property type="project" value="TreeGrafter"/>
</dbReference>
<name>A0AAD4QI17_9AGAM</name>
<dbReference type="GO" id="GO:0031123">
    <property type="term" value="P:RNA 3'-end processing"/>
    <property type="evidence" value="ECO:0007669"/>
    <property type="project" value="TreeGrafter"/>
</dbReference>
<dbReference type="InterPro" id="IPR054708">
    <property type="entry name" value="MTPAP-like_central"/>
</dbReference>
<evidence type="ECO:0000256" key="1">
    <source>
        <dbReference type="ARBA" id="ARBA00008593"/>
    </source>
</evidence>
<dbReference type="SUPFAM" id="SSF81301">
    <property type="entry name" value="Nucleotidyltransferase"/>
    <property type="match status" value="1"/>
</dbReference>
<evidence type="ECO:0000256" key="2">
    <source>
        <dbReference type="ARBA" id="ARBA00012388"/>
    </source>
</evidence>
<sequence>MPLDRPSSSRSEPRNTTPTSHNDSEARGKGAADGSTTLANSKRSKGKDSGAATPVPPDEQKSPATFEEHSFEKNVDFIAFGPEPHELDGKEDEEELRVGERDEDTANPRERDGEDGKRRRLDFDQNDGYSNKKERTNAASRKAPWVTDVDWEGSTNVAELLHREVDAFVRYVSPTEEEDEVRSLVVTLISQAIARRFPDAKVLAFGSYETKLYLPLGDIDLVVLSQSMAYSDRTTVLHALANTLKRGGITDKVTIIAKAKVPIVKFVTTHGYFSVDISINQENGVEAGRVVSGFLSEMPALRALVLVAKAFLSQRSMNEVFSGGLGSYSIVCLAVSFLQMHPKIRRGEINPAQNLGVLVMEFFEFYGYYFNYHEVGISLRDGGTYFSKVQRGWVDYRQSLLSIEDPADPTNDISKGSYNIARVRQTFAGAHGIMTAAAYMKASILNSRRSGRSVTLRGYTEPTDLSILSSVIGVTQETINRRRVVQEVYDKRVLHRLVGITPRATVVQDVPRLNGTARPNGGGASAVQSAWEPTDRSRESDGGGVGRKPDSAAKGQTREIIDVDADEEESRYGIPPRKRQKMGQRSETPIEFTTDSDEEASENEVMVLECNETREDGGDGVEMGTEGTESGRGGRVKINRKRAFWASKSGTVTGPGK</sequence>
<keyword evidence="9" id="KW-1185">Reference proteome</keyword>
<gene>
    <name evidence="8" type="ORF">EDB92DRAFT_1826239</name>
</gene>
<dbReference type="SUPFAM" id="SSF81631">
    <property type="entry name" value="PAP/OAS1 substrate-binding domain"/>
    <property type="match status" value="1"/>
</dbReference>
<feature type="domain" description="Poly(A) RNA polymerase mitochondrial-like central palm" evidence="7">
    <location>
        <begin position="161"/>
        <end position="290"/>
    </location>
</feature>
<feature type="compositionally biased region" description="Polar residues" evidence="5">
    <location>
        <begin position="1"/>
        <end position="21"/>
    </location>
</feature>
<feature type="compositionally biased region" description="Basic and acidic residues" evidence="5">
    <location>
        <begin position="533"/>
        <end position="561"/>
    </location>
</feature>
<keyword evidence="4" id="KW-0460">Magnesium</keyword>
<dbReference type="Pfam" id="PF22600">
    <property type="entry name" value="MTPAP-like_central"/>
    <property type="match status" value="1"/>
</dbReference>
<keyword evidence="3" id="KW-0479">Metal-binding</keyword>
<dbReference type="InterPro" id="IPR002058">
    <property type="entry name" value="PAP_assoc"/>
</dbReference>
<feature type="compositionally biased region" description="Basic and acidic residues" evidence="5">
    <location>
        <begin position="58"/>
        <end position="75"/>
    </location>
</feature>
<evidence type="ECO:0000259" key="7">
    <source>
        <dbReference type="Pfam" id="PF22600"/>
    </source>
</evidence>
<feature type="compositionally biased region" description="Basic and acidic residues" evidence="5">
    <location>
        <begin position="96"/>
        <end position="123"/>
    </location>
</feature>
<evidence type="ECO:0000313" key="8">
    <source>
        <dbReference type="EMBL" id="KAH9001363.1"/>
    </source>
</evidence>
<reference evidence="8" key="1">
    <citation type="submission" date="2022-01" db="EMBL/GenBank/DDBJ databases">
        <title>Comparative genomics reveals a dynamic genome evolution in the ectomycorrhizal milk-cap (Lactarius) mushrooms.</title>
        <authorList>
            <consortium name="DOE Joint Genome Institute"/>
            <person name="Lebreton A."/>
            <person name="Tang N."/>
            <person name="Kuo A."/>
            <person name="LaButti K."/>
            <person name="Drula E."/>
            <person name="Barry K."/>
            <person name="Clum A."/>
            <person name="Lipzen A."/>
            <person name="Mousain D."/>
            <person name="Ng V."/>
            <person name="Wang R."/>
            <person name="Wang X."/>
            <person name="Dai Y."/>
            <person name="Henrissat B."/>
            <person name="Grigoriev I.V."/>
            <person name="Guerin-Laguette A."/>
            <person name="Yu F."/>
            <person name="Martin F.M."/>
        </authorList>
    </citation>
    <scope>NUCLEOTIDE SEQUENCE</scope>
    <source>
        <strain evidence="8">QP</strain>
    </source>
</reference>
<dbReference type="Gene3D" id="1.10.1410.10">
    <property type="match status" value="1"/>
</dbReference>
<feature type="compositionally biased region" description="Polar residues" evidence="5">
    <location>
        <begin position="583"/>
        <end position="593"/>
    </location>
</feature>
<dbReference type="GO" id="GO:0010605">
    <property type="term" value="P:negative regulation of macromolecule metabolic process"/>
    <property type="evidence" value="ECO:0007669"/>
    <property type="project" value="UniProtKB-ARBA"/>
</dbReference>
<dbReference type="GO" id="GO:0043634">
    <property type="term" value="P:polyadenylation-dependent ncRNA catabolic process"/>
    <property type="evidence" value="ECO:0007669"/>
    <property type="project" value="TreeGrafter"/>
</dbReference>
<dbReference type="PANTHER" id="PTHR23092:SF15">
    <property type="entry name" value="INACTIVE NON-CANONICAL POLY(A) RNA POLYMERASE PROTEIN TRF4-2-RELATED"/>
    <property type="match status" value="1"/>
</dbReference>
<dbReference type="GO" id="GO:0031499">
    <property type="term" value="C:TRAMP complex"/>
    <property type="evidence" value="ECO:0007669"/>
    <property type="project" value="TreeGrafter"/>
</dbReference>
<dbReference type="InterPro" id="IPR043519">
    <property type="entry name" value="NT_sf"/>
</dbReference>
<feature type="domain" description="PAP-associated" evidence="6">
    <location>
        <begin position="354"/>
        <end position="411"/>
    </location>
</feature>
<organism evidence="8 9">
    <name type="scientific">Lactarius akahatsu</name>
    <dbReference type="NCBI Taxonomy" id="416441"/>
    <lineage>
        <taxon>Eukaryota</taxon>
        <taxon>Fungi</taxon>
        <taxon>Dikarya</taxon>
        <taxon>Basidiomycota</taxon>
        <taxon>Agaricomycotina</taxon>
        <taxon>Agaricomycetes</taxon>
        <taxon>Russulales</taxon>
        <taxon>Russulaceae</taxon>
        <taxon>Lactarius</taxon>
    </lineage>
</organism>
<dbReference type="CDD" id="cd05402">
    <property type="entry name" value="NT_PAP_TUTase"/>
    <property type="match status" value="1"/>
</dbReference>
<dbReference type="PANTHER" id="PTHR23092">
    <property type="entry name" value="POLY(A) RNA POLYMERASE"/>
    <property type="match status" value="1"/>
</dbReference>
<comment type="caution">
    <text evidence="8">The sequence shown here is derived from an EMBL/GenBank/DDBJ whole genome shotgun (WGS) entry which is preliminary data.</text>
</comment>
<dbReference type="EMBL" id="JAKELL010000001">
    <property type="protein sequence ID" value="KAH9001363.1"/>
    <property type="molecule type" value="Genomic_DNA"/>
</dbReference>
<dbReference type="Proteomes" id="UP001201163">
    <property type="component" value="Unassembled WGS sequence"/>
</dbReference>
<dbReference type="GO" id="GO:0046872">
    <property type="term" value="F:metal ion binding"/>
    <property type="evidence" value="ECO:0007669"/>
    <property type="project" value="UniProtKB-KW"/>
</dbReference>
<dbReference type="InterPro" id="IPR045862">
    <property type="entry name" value="Trf4-like"/>
</dbReference>
<evidence type="ECO:0000256" key="3">
    <source>
        <dbReference type="ARBA" id="ARBA00022723"/>
    </source>
</evidence>
<dbReference type="Gene3D" id="3.30.460.10">
    <property type="entry name" value="Beta Polymerase, domain 2"/>
    <property type="match status" value="1"/>
</dbReference>
<dbReference type="FunFam" id="1.10.1410.10:FF:000003">
    <property type="entry name" value="non-canonical poly(A) RNA polymerase PAPD7"/>
    <property type="match status" value="1"/>
</dbReference>